<organism evidence="1 2">
    <name type="scientific">Jannaschia pohangensis</name>
    <dbReference type="NCBI Taxonomy" id="390807"/>
    <lineage>
        <taxon>Bacteria</taxon>
        <taxon>Pseudomonadati</taxon>
        <taxon>Pseudomonadota</taxon>
        <taxon>Alphaproteobacteria</taxon>
        <taxon>Rhodobacterales</taxon>
        <taxon>Roseobacteraceae</taxon>
        <taxon>Jannaschia</taxon>
    </lineage>
</organism>
<sequence>MTFNILIIGQKGRLAHEAALFAATLRHNSPRWSGRLIVAEPEPGERWPDDPRIPEGPQRDLLTELGAEIVPFTNWHFGSYYPNGNKIEGLVALPEGPFAFFDTDTVIVDELAGLDIDFSRPAASMKREGTWPEIDLYGPGYKDIWGVLHARRGGDLAETLDTAWPDEHWRRYLYFNGGWFFGDDPAAFHKAFRDAALMIRDDPPEEVVCQTLDPWLDQAALPLAIHELGGGRPGDKGGIADGIFDGSHSFHYRHMPLMYATAPDHVIVGVDAAAAPNAVKKVLKDYEPFKRFLYQPKGQKARELFDRTDLPRKEQAIRNRLRREGLWIAR</sequence>
<name>A0A1I3HKC6_9RHOB</name>
<dbReference type="AlphaFoldDB" id="A0A1I3HKC6"/>
<dbReference type="Proteomes" id="UP000199110">
    <property type="component" value="Unassembled WGS sequence"/>
</dbReference>
<accession>A0A1I3HKC6</accession>
<gene>
    <name evidence="1" type="ORF">SAMN04488095_0629</name>
</gene>
<evidence type="ECO:0000313" key="2">
    <source>
        <dbReference type="Proteomes" id="UP000199110"/>
    </source>
</evidence>
<proteinExistence type="predicted"/>
<keyword evidence="2" id="KW-1185">Reference proteome</keyword>
<protein>
    <submittedName>
        <fullName evidence="1">Uncharacterized protein</fullName>
    </submittedName>
</protein>
<dbReference type="EMBL" id="FORA01000001">
    <property type="protein sequence ID" value="SFI36037.1"/>
    <property type="molecule type" value="Genomic_DNA"/>
</dbReference>
<dbReference type="STRING" id="390807.SAMN04488095_0629"/>
<dbReference type="OrthoDB" id="7684392at2"/>
<dbReference type="RefSeq" id="WP_092777018.1">
    <property type="nucleotide sequence ID" value="NZ_FORA01000001.1"/>
</dbReference>
<evidence type="ECO:0000313" key="1">
    <source>
        <dbReference type="EMBL" id="SFI36037.1"/>
    </source>
</evidence>
<reference evidence="1 2" key="1">
    <citation type="submission" date="2016-10" db="EMBL/GenBank/DDBJ databases">
        <authorList>
            <person name="de Groot N.N."/>
        </authorList>
    </citation>
    <scope>NUCLEOTIDE SEQUENCE [LARGE SCALE GENOMIC DNA]</scope>
    <source>
        <strain evidence="1 2">DSM 19073</strain>
    </source>
</reference>